<protein>
    <submittedName>
        <fullName evidence="2">Uncharacterized protein</fullName>
    </submittedName>
</protein>
<evidence type="ECO:0000256" key="1">
    <source>
        <dbReference type="SAM" id="MobiDB-lite"/>
    </source>
</evidence>
<keyword evidence="3" id="KW-1185">Reference proteome</keyword>
<evidence type="ECO:0000313" key="2">
    <source>
        <dbReference type="EMBL" id="CAK9034127.1"/>
    </source>
</evidence>
<accession>A0ABP0L5T9</accession>
<dbReference type="Proteomes" id="UP001642464">
    <property type="component" value="Unassembled WGS sequence"/>
</dbReference>
<gene>
    <name evidence="2" type="ORF">SCF082_LOCUS20763</name>
</gene>
<sequence length="174" mass="20147">ENGSRFLLNVSVYNSDVQSLDLRFRTNVNTNQSRLAEGKEILKTHDKNYKDWLLKAQACLAFGLEIPRSNPCQAPRELKKLLRDEPQRPRRRSSSTSDVEEAFEEALTNSSRKRGRTSHPRNRVQTAPALPRFIKPSPNHELEDDDAISNLRYAWNRCSPNQRKRFLQTVKADD</sequence>
<feature type="compositionally biased region" description="Basic residues" evidence="1">
    <location>
        <begin position="111"/>
        <end position="122"/>
    </location>
</feature>
<comment type="caution">
    <text evidence="2">The sequence shown here is derived from an EMBL/GenBank/DDBJ whole genome shotgun (WGS) entry which is preliminary data.</text>
</comment>
<feature type="non-terminal residue" evidence="2">
    <location>
        <position position="1"/>
    </location>
</feature>
<organism evidence="2 3">
    <name type="scientific">Durusdinium trenchii</name>
    <dbReference type="NCBI Taxonomy" id="1381693"/>
    <lineage>
        <taxon>Eukaryota</taxon>
        <taxon>Sar</taxon>
        <taxon>Alveolata</taxon>
        <taxon>Dinophyceae</taxon>
        <taxon>Suessiales</taxon>
        <taxon>Symbiodiniaceae</taxon>
        <taxon>Durusdinium</taxon>
    </lineage>
</organism>
<reference evidence="2 3" key="1">
    <citation type="submission" date="2024-02" db="EMBL/GenBank/DDBJ databases">
        <authorList>
            <person name="Chen Y."/>
            <person name="Shah S."/>
            <person name="Dougan E. K."/>
            <person name="Thang M."/>
            <person name="Chan C."/>
        </authorList>
    </citation>
    <scope>NUCLEOTIDE SEQUENCE [LARGE SCALE GENOMIC DNA]</scope>
</reference>
<evidence type="ECO:0000313" key="3">
    <source>
        <dbReference type="Proteomes" id="UP001642464"/>
    </source>
</evidence>
<dbReference type="EMBL" id="CAXAMM010014578">
    <property type="protein sequence ID" value="CAK9034127.1"/>
    <property type="molecule type" value="Genomic_DNA"/>
</dbReference>
<feature type="compositionally biased region" description="Basic and acidic residues" evidence="1">
    <location>
        <begin position="76"/>
        <end position="88"/>
    </location>
</feature>
<feature type="region of interest" description="Disordered" evidence="1">
    <location>
        <begin position="75"/>
        <end position="141"/>
    </location>
</feature>
<proteinExistence type="predicted"/>
<name>A0ABP0L5T9_9DINO</name>